<dbReference type="InterPro" id="IPR023210">
    <property type="entry name" value="NADP_OxRdtase_dom"/>
</dbReference>
<organism evidence="4 5">
    <name type="scientific">Knufia fluminis</name>
    <dbReference type="NCBI Taxonomy" id="191047"/>
    <lineage>
        <taxon>Eukaryota</taxon>
        <taxon>Fungi</taxon>
        <taxon>Dikarya</taxon>
        <taxon>Ascomycota</taxon>
        <taxon>Pezizomycotina</taxon>
        <taxon>Eurotiomycetes</taxon>
        <taxon>Chaetothyriomycetidae</taxon>
        <taxon>Chaetothyriales</taxon>
        <taxon>Trichomeriaceae</taxon>
        <taxon>Knufia</taxon>
    </lineage>
</organism>
<evidence type="ECO:0000256" key="2">
    <source>
        <dbReference type="ARBA" id="ARBA00038157"/>
    </source>
</evidence>
<dbReference type="PANTHER" id="PTHR43364:SF4">
    <property type="entry name" value="NAD(P)-LINKED OXIDOREDUCTASE SUPERFAMILY PROTEIN"/>
    <property type="match status" value="1"/>
</dbReference>
<dbReference type="InterPro" id="IPR036812">
    <property type="entry name" value="NAD(P)_OxRdtase_dom_sf"/>
</dbReference>
<dbReference type="EMBL" id="JAKLMC020000037">
    <property type="protein sequence ID" value="KAK5949302.1"/>
    <property type="molecule type" value="Genomic_DNA"/>
</dbReference>
<dbReference type="Gene3D" id="3.20.20.100">
    <property type="entry name" value="NADP-dependent oxidoreductase domain"/>
    <property type="match status" value="1"/>
</dbReference>
<feature type="domain" description="NADP-dependent oxidoreductase" evidence="3">
    <location>
        <begin position="10"/>
        <end position="306"/>
    </location>
</feature>
<name>A0AAN8EF67_9EURO</name>
<reference evidence="4 5" key="1">
    <citation type="submission" date="2022-12" db="EMBL/GenBank/DDBJ databases">
        <title>Genomic features and morphological characterization of a novel Knufia sp. strain isolated from spacecraft assembly facility.</title>
        <authorList>
            <person name="Teixeira M."/>
            <person name="Chander A.M."/>
            <person name="Stajich J.E."/>
            <person name="Venkateswaran K."/>
        </authorList>
    </citation>
    <scope>NUCLEOTIDE SEQUENCE [LARGE SCALE GENOMIC DNA]</scope>
    <source>
        <strain evidence="4 5">FJI-L2-BK-P2</strain>
    </source>
</reference>
<evidence type="ECO:0000259" key="3">
    <source>
        <dbReference type="Pfam" id="PF00248"/>
    </source>
</evidence>
<dbReference type="CDD" id="cd19075">
    <property type="entry name" value="AKR_AKR7A1-5"/>
    <property type="match status" value="1"/>
</dbReference>
<dbReference type="InterPro" id="IPR050523">
    <property type="entry name" value="AKR_Detox_Biosynth"/>
</dbReference>
<evidence type="ECO:0000313" key="5">
    <source>
        <dbReference type="Proteomes" id="UP001316803"/>
    </source>
</evidence>
<evidence type="ECO:0000256" key="1">
    <source>
        <dbReference type="ARBA" id="ARBA00023002"/>
    </source>
</evidence>
<dbReference type="PANTHER" id="PTHR43364">
    <property type="entry name" value="NADH-SPECIFIC METHYLGLYOXAL REDUCTASE-RELATED"/>
    <property type="match status" value="1"/>
</dbReference>
<dbReference type="AlphaFoldDB" id="A0AAN8EF67"/>
<evidence type="ECO:0000313" key="4">
    <source>
        <dbReference type="EMBL" id="KAK5949302.1"/>
    </source>
</evidence>
<dbReference type="SUPFAM" id="SSF51430">
    <property type="entry name" value="NAD(P)-linked oxidoreductase"/>
    <property type="match status" value="1"/>
</dbReference>
<dbReference type="Pfam" id="PF00248">
    <property type="entry name" value="Aldo_ket_red"/>
    <property type="match status" value="1"/>
</dbReference>
<dbReference type="PRINTS" id="PR00069">
    <property type="entry name" value="ALDKETRDTASE"/>
</dbReference>
<protein>
    <recommendedName>
        <fullName evidence="3">NADP-dependent oxidoreductase domain-containing protein</fullName>
    </recommendedName>
</protein>
<keyword evidence="5" id="KW-1185">Reference proteome</keyword>
<proteinExistence type="inferred from homology"/>
<keyword evidence="1" id="KW-0560">Oxidoreductase</keyword>
<dbReference type="InterPro" id="IPR020471">
    <property type="entry name" value="AKR"/>
</dbReference>
<dbReference type="Proteomes" id="UP001316803">
    <property type="component" value="Unassembled WGS sequence"/>
</dbReference>
<gene>
    <name evidence="4" type="ORF">OHC33_009655</name>
</gene>
<comment type="similarity">
    <text evidence="2">Belongs to the aldo/keto reductase family. Aldo/keto reductase 2 subfamily.</text>
</comment>
<comment type="caution">
    <text evidence="4">The sequence shown here is derived from an EMBL/GenBank/DDBJ whole genome shotgun (WGS) entry which is preliminary data.</text>
</comment>
<sequence>MAASESKTPKIIFGTGTWGSSDSPLVDVTTPDQAKKFLDILRNNGVTNLDTSRAYPLGAPGTSEALLGQIKAPDSFTIDSKVISNDPGHHKSARVAESVDASLQALGVKKVDIMFLHWPDRTVPFTEPLVALNEAYKQGKFERFGLSNYSASEVEEIIQICEKEGYVKPTVYQGQYNALCRRGEKQLFPTLRAKNMAFHAYSPAAGGALNAGSSRAANKTLLGELTRAWYGGNKKALAAEAAQKHNMTGHELALRWVLYHSAIDYSLGDAVIVGASRSAQLEETLQMIKKGPLPEDLVKAVDDIWEAVEPEATSYSPWVDTEGKAFSLPISEISEKDVK</sequence>
<dbReference type="GO" id="GO:0016491">
    <property type="term" value="F:oxidoreductase activity"/>
    <property type="evidence" value="ECO:0007669"/>
    <property type="project" value="UniProtKB-KW"/>
</dbReference>
<accession>A0AAN8EF67</accession>